<sequence length="68" mass="7560">MQKQKQKSNKREQEQKKRGDTWRGEGGNMRSCRNGSAECCVRDAGLGAALLLLLFIAGTLCCGLWMKV</sequence>
<comment type="caution">
    <text evidence="3">The sequence shown here is derived from an EMBL/GenBank/DDBJ whole genome shotgun (WGS) entry which is preliminary data.</text>
</comment>
<name>A0A2A2KSC9_9BILA</name>
<evidence type="ECO:0000313" key="3">
    <source>
        <dbReference type="EMBL" id="PAV76852.1"/>
    </source>
</evidence>
<keyword evidence="2" id="KW-0472">Membrane</keyword>
<dbReference type="AlphaFoldDB" id="A0A2A2KSC9"/>
<proteinExistence type="predicted"/>
<protein>
    <submittedName>
        <fullName evidence="3">Uncharacterized protein</fullName>
    </submittedName>
</protein>
<dbReference type="EMBL" id="LIAE01007805">
    <property type="protein sequence ID" value="PAV76852.1"/>
    <property type="molecule type" value="Genomic_DNA"/>
</dbReference>
<feature type="transmembrane region" description="Helical" evidence="2">
    <location>
        <begin position="44"/>
        <end position="66"/>
    </location>
</feature>
<feature type="compositionally biased region" description="Basic and acidic residues" evidence="1">
    <location>
        <begin position="9"/>
        <end position="23"/>
    </location>
</feature>
<feature type="region of interest" description="Disordered" evidence="1">
    <location>
        <begin position="1"/>
        <end position="30"/>
    </location>
</feature>
<organism evidence="3 4">
    <name type="scientific">Diploscapter pachys</name>
    <dbReference type="NCBI Taxonomy" id="2018661"/>
    <lineage>
        <taxon>Eukaryota</taxon>
        <taxon>Metazoa</taxon>
        <taxon>Ecdysozoa</taxon>
        <taxon>Nematoda</taxon>
        <taxon>Chromadorea</taxon>
        <taxon>Rhabditida</taxon>
        <taxon>Rhabditina</taxon>
        <taxon>Rhabditomorpha</taxon>
        <taxon>Rhabditoidea</taxon>
        <taxon>Rhabditidae</taxon>
        <taxon>Diploscapter</taxon>
    </lineage>
</organism>
<evidence type="ECO:0000256" key="1">
    <source>
        <dbReference type="SAM" id="MobiDB-lite"/>
    </source>
</evidence>
<keyword evidence="4" id="KW-1185">Reference proteome</keyword>
<dbReference type="Proteomes" id="UP000218231">
    <property type="component" value="Unassembled WGS sequence"/>
</dbReference>
<gene>
    <name evidence="3" type="ORF">WR25_25956</name>
</gene>
<evidence type="ECO:0000256" key="2">
    <source>
        <dbReference type="SAM" id="Phobius"/>
    </source>
</evidence>
<evidence type="ECO:0000313" key="4">
    <source>
        <dbReference type="Proteomes" id="UP000218231"/>
    </source>
</evidence>
<keyword evidence="2" id="KW-0812">Transmembrane</keyword>
<accession>A0A2A2KSC9</accession>
<keyword evidence="2" id="KW-1133">Transmembrane helix</keyword>
<reference evidence="3 4" key="1">
    <citation type="journal article" date="2017" name="Curr. Biol.">
        <title>Genome architecture and evolution of a unichromosomal asexual nematode.</title>
        <authorList>
            <person name="Fradin H."/>
            <person name="Zegar C."/>
            <person name="Gutwein M."/>
            <person name="Lucas J."/>
            <person name="Kovtun M."/>
            <person name="Corcoran D."/>
            <person name="Baugh L.R."/>
            <person name="Kiontke K."/>
            <person name="Gunsalus K."/>
            <person name="Fitch D.H."/>
            <person name="Piano F."/>
        </authorList>
    </citation>
    <scope>NUCLEOTIDE SEQUENCE [LARGE SCALE GENOMIC DNA]</scope>
    <source>
        <strain evidence="3">PF1309</strain>
    </source>
</reference>